<organism evidence="8 9">
    <name type="scientific">Alosa alosa</name>
    <name type="common">allis shad</name>
    <dbReference type="NCBI Taxonomy" id="278164"/>
    <lineage>
        <taxon>Eukaryota</taxon>
        <taxon>Metazoa</taxon>
        <taxon>Chordata</taxon>
        <taxon>Craniata</taxon>
        <taxon>Vertebrata</taxon>
        <taxon>Euteleostomi</taxon>
        <taxon>Actinopterygii</taxon>
        <taxon>Neopterygii</taxon>
        <taxon>Teleostei</taxon>
        <taxon>Clupei</taxon>
        <taxon>Clupeiformes</taxon>
        <taxon>Clupeoidei</taxon>
        <taxon>Clupeidae</taxon>
        <taxon>Alosa</taxon>
    </lineage>
</organism>
<dbReference type="InterPro" id="IPR009062">
    <property type="entry name" value="Smac/DIABLO-like_sf"/>
</dbReference>
<keyword evidence="9" id="KW-1185">Reference proteome</keyword>
<name>A0AAV6HDC9_9TELE</name>
<comment type="similarity">
    <text evidence="6">Belongs to the Smac/DIABLO protein family.</text>
</comment>
<protein>
    <recommendedName>
        <fullName evidence="5">Direct IAP-binding protein with low pI</fullName>
    </recommendedName>
</protein>
<reference evidence="8" key="1">
    <citation type="submission" date="2020-10" db="EMBL/GenBank/DDBJ databases">
        <title>Chromosome-scale genome assembly of the Allis shad, Alosa alosa.</title>
        <authorList>
            <person name="Margot Z."/>
            <person name="Christophe K."/>
            <person name="Cabau C."/>
            <person name="Louis A."/>
            <person name="Berthelot C."/>
            <person name="Parey E."/>
            <person name="Roest Crollius H."/>
            <person name="Montfort J."/>
            <person name="Robinson-Rechavi M."/>
            <person name="Bucao C."/>
            <person name="Bouchez O."/>
            <person name="Gislard M."/>
            <person name="Lluch J."/>
            <person name="Milhes M."/>
            <person name="Lampietro C."/>
            <person name="Lopez Roques C."/>
            <person name="Donnadieu C."/>
            <person name="Braasch I."/>
            <person name="Desvignes T."/>
            <person name="Postlethwait J."/>
            <person name="Bobe J."/>
            <person name="Guiguen Y."/>
        </authorList>
    </citation>
    <scope>NUCLEOTIDE SEQUENCE</scope>
    <source>
        <strain evidence="8">M-15738</strain>
        <tissue evidence="8">Blood</tissue>
    </source>
</reference>
<gene>
    <name evidence="8" type="ORF">AALO_G00034410</name>
</gene>
<comment type="subcellular location">
    <subcellularLocation>
        <location evidence="1">Mitochondrion</location>
    </subcellularLocation>
</comment>
<dbReference type="GO" id="GO:0005739">
    <property type="term" value="C:mitochondrion"/>
    <property type="evidence" value="ECO:0007669"/>
    <property type="project" value="UniProtKB-SubCell"/>
</dbReference>
<dbReference type="GO" id="GO:0043065">
    <property type="term" value="P:positive regulation of apoptotic process"/>
    <property type="evidence" value="ECO:0007669"/>
    <property type="project" value="UniProtKB-ARBA"/>
</dbReference>
<dbReference type="Gene3D" id="1.20.58.70">
    <property type="match status" value="1"/>
</dbReference>
<dbReference type="InterPro" id="IPR015142">
    <property type="entry name" value="Smac_DIABLO"/>
</dbReference>
<dbReference type="PANTHER" id="PTHR32247:SF4">
    <property type="entry name" value="DIRECT IAP-BINDING PROTEIN WITH LOW PI"/>
    <property type="match status" value="1"/>
</dbReference>
<keyword evidence="4" id="KW-0496">Mitochondrion</keyword>
<dbReference type="GO" id="GO:0051402">
    <property type="term" value="P:neuron apoptotic process"/>
    <property type="evidence" value="ECO:0007669"/>
    <property type="project" value="TreeGrafter"/>
</dbReference>
<keyword evidence="3" id="KW-0809">Transit peptide</keyword>
<evidence type="ECO:0000256" key="3">
    <source>
        <dbReference type="ARBA" id="ARBA00022946"/>
    </source>
</evidence>
<dbReference type="PANTHER" id="PTHR32247">
    <property type="entry name" value="DIABLO HOMOLOG, MITOCHONDRIAL"/>
    <property type="match status" value="1"/>
</dbReference>
<dbReference type="Pfam" id="PF09057">
    <property type="entry name" value="Smac_DIABLO"/>
    <property type="match status" value="1"/>
</dbReference>
<evidence type="ECO:0000256" key="7">
    <source>
        <dbReference type="SAM" id="MobiDB-lite"/>
    </source>
</evidence>
<dbReference type="AlphaFoldDB" id="A0AAV6HDC9"/>
<dbReference type="Proteomes" id="UP000823561">
    <property type="component" value="Chromosome 2"/>
</dbReference>
<dbReference type="GO" id="GO:0008631">
    <property type="term" value="P:intrinsic apoptotic signaling pathway in response to oxidative stress"/>
    <property type="evidence" value="ECO:0007669"/>
    <property type="project" value="TreeGrafter"/>
</dbReference>
<proteinExistence type="inferred from homology"/>
<evidence type="ECO:0000313" key="9">
    <source>
        <dbReference type="Proteomes" id="UP000823561"/>
    </source>
</evidence>
<keyword evidence="2" id="KW-0053">Apoptosis</keyword>
<evidence type="ECO:0000313" key="8">
    <source>
        <dbReference type="EMBL" id="KAG5285130.1"/>
    </source>
</evidence>
<evidence type="ECO:0000256" key="4">
    <source>
        <dbReference type="ARBA" id="ARBA00023128"/>
    </source>
</evidence>
<sequence length="239" mass="26340">MAYYRKLFTASLRCASTWCVYGRGLVTASLARERLSKLSSAMKKNWISLSVAGAICAVPIAQVDVSHEALIKRASSLVTDSANTYLSQTTLALVDSLTQYAKAVRMLVALHRRYEASATRLTPADEEAVWQILVQQREEVSIRKEHCKRFESNWMTAINLSELAAEAAYNAGADQASVAACSSLDLAQSQVEHVRQVSLQAEKDLREAKALESLRVEPCAVPSAADEDEEIPEAYLRED</sequence>
<dbReference type="FunFam" id="1.20.58.70:FF:000012">
    <property type="entry name" value="diablo homolog, mitochondrial isoform X1"/>
    <property type="match status" value="1"/>
</dbReference>
<accession>A0AAV6HDC9</accession>
<dbReference type="EMBL" id="JADWDJ010000002">
    <property type="protein sequence ID" value="KAG5285130.1"/>
    <property type="molecule type" value="Genomic_DNA"/>
</dbReference>
<comment type="caution">
    <text evidence="8">The sequence shown here is derived from an EMBL/GenBank/DDBJ whole genome shotgun (WGS) entry which is preliminary data.</text>
</comment>
<evidence type="ECO:0000256" key="2">
    <source>
        <dbReference type="ARBA" id="ARBA00022703"/>
    </source>
</evidence>
<evidence type="ECO:0000256" key="6">
    <source>
        <dbReference type="ARBA" id="ARBA00046319"/>
    </source>
</evidence>
<evidence type="ECO:0000256" key="1">
    <source>
        <dbReference type="ARBA" id="ARBA00004173"/>
    </source>
</evidence>
<dbReference type="SUPFAM" id="SSF46984">
    <property type="entry name" value="Smac/diablo"/>
    <property type="match status" value="1"/>
</dbReference>
<evidence type="ECO:0000256" key="5">
    <source>
        <dbReference type="ARBA" id="ARBA00033049"/>
    </source>
</evidence>
<feature type="region of interest" description="Disordered" evidence="7">
    <location>
        <begin position="220"/>
        <end position="239"/>
    </location>
</feature>